<dbReference type="OrthoDB" id="5439975at2"/>
<evidence type="ECO:0000313" key="1">
    <source>
        <dbReference type="EMBL" id="MYL84859.1"/>
    </source>
</evidence>
<keyword evidence="2" id="KW-1185">Reference proteome</keyword>
<dbReference type="RefSeq" id="WP_160963273.1">
    <property type="nucleotide sequence ID" value="NZ_WVUD01000045.1"/>
</dbReference>
<evidence type="ECO:0000313" key="2">
    <source>
        <dbReference type="Proteomes" id="UP000482487"/>
    </source>
</evidence>
<name>A0A7C9IQ10_9BACT</name>
<protein>
    <submittedName>
        <fullName evidence="1">Uncharacterized protein</fullName>
    </submittedName>
</protein>
<accession>A0A7C9IQ10</accession>
<sequence length="472" mass="50765">MDADFRPEPRLRLMGDTALLAPLRRAALRELAVMHQENVFDLPVYQRSLELETGERILCRRAGDQDFIEIIGARGGATDEAEVAPPAQPPRRDDEFYVIPECLARYDGLDSLQNTVPDGALAGWTLGLGAGVTIVAADAAGLPAYAGLPQAGIERAVGVFRLPGGAASGILYGREHIPDEVPFSVSCLVRLTAPLAYDYTFDARGVLNPIRPYLLRTDDGAAFVHDCPGALSPLIGFCSPYRNPNWEEDVTYPWSPWNDNYAADPDRLQGARRAGASCDGAPLLRGDSYRDAQGNPYPHPDGFVMGLQAAGVFVADGNRLLGARLSHFESQFGTAVPVSDPLEIGLWHHVVMTHALDGTVRLYVTRQDQAQGAAYAGTMPLCALDAACTYQASGVNAWTLRNGPGGEAIAAYRMNPAMDVALPRFFHYALSPAQAWLLSLEALSGLFVADDHEAAQALALGLTPIVIEKEVS</sequence>
<proteinExistence type="predicted"/>
<dbReference type="AlphaFoldDB" id="A0A7C9IQ10"/>
<reference evidence="1 2" key="1">
    <citation type="submission" date="2020-01" db="EMBL/GenBank/DDBJ databases">
        <title>Genome sequence of Desulfovibrio aerotolerans DSM 16695(T).</title>
        <authorList>
            <person name="Karnachuk O."/>
            <person name="Avakyan M."/>
            <person name="Mardanov A."/>
            <person name="Kadnikov V."/>
            <person name="Ravin N."/>
        </authorList>
    </citation>
    <scope>NUCLEOTIDE SEQUENCE [LARGE SCALE GENOMIC DNA]</scope>
    <source>
        <strain evidence="1 2">DSM 16695</strain>
    </source>
</reference>
<organism evidence="1 2">
    <name type="scientific">Solidesulfovibrio aerotolerans</name>
    <dbReference type="NCBI Taxonomy" id="295255"/>
    <lineage>
        <taxon>Bacteria</taxon>
        <taxon>Pseudomonadati</taxon>
        <taxon>Thermodesulfobacteriota</taxon>
        <taxon>Desulfovibrionia</taxon>
        <taxon>Desulfovibrionales</taxon>
        <taxon>Desulfovibrionaceae</taxon>
        <taxon>Solidesulfovibrio</taxon>
    </lineage>
</organism>
<dbReference type="Proteomes" id="UP000482487">
    <property type="component" value="Unassembled WGS sequence"/>
</dbReference>
<dbReference type="EMBL" id="WVUD01000045">
    <property type="protein sequence ID" value="MYL84859.1"/>
    <property type="molecule type" value="Genomic_DNA"/>
</dbReference>
<gene>
    <name evidence="1" type="ORF">GTA51_17235</name>
</gene>
<comment type="caution">
    <text evidence="1">The sequence shown here is derived from an EMBL/GenBank/DDBJ whole genome shotgun (WGS) entry which is preliminary data.</text>
</comment>